<reference evidence="2" key="1">
    <citation type="submission" date="2017-09" db="EMBL/GenBank/DDBJ databases">
        <title>Depth-based differentiation of microbial function through sediment-hosted aquifers and enrichment of novel symbionts in the deep terrestrial subsurface.</title>
        <authorList>
            <person name="Probst A.J."/>
            <person name="Ladd B."/>
            <person name="Jarett J.K."/>
            <person name="Geller-Mcgrath D.E."/>
            <person name="Sieber C.M.K."/>
            <person name="Emerson J.B."/>
            <person name="Anantharaman K."/>
            <person name="Thomas B.C."/>
            <person name="Malmstrom R."/>
            <person name="Stieglmeier M."/>
            <person name="Klingl A."/>
            <person name="Woyke T."/>
            <person name="Ryan C.M."/>
            <person name="Banfield J.F."/>
        </authorList>
    </citation>
    <scope>NUCLEOTIDE SEQUENCE [LARGE SCALE GENOMIC DNA]</scope>
</reference>
<name>A0A2H0V496_9BACT</name>
<evidence type="ECO:0000313" key="2">
    <source>
        <dbReference type="Proteomes" id="UP000229901"/>
    </source>
</evidence>
<accession>A0A2H0V496</accession>
<gene>
    <name evidence="1" type="ORF">COT97_04045</name>
</gene>
<sequence length="197" mass="22256">MSHTRRAGLPQVDRDTFIELLETMKASALSVINRVRSLFHIKESSSRDFSTPFVASSRIDASVLLALEAVFTSGSIENVMLHAYDQVIAFESTVGHVPKQDIRVDFEEIIYTDIYLQMCFASGVGRPYPYYGDVYSLFEALLYVVDVFKLDALLDEHEPVKKKGLQENAWHQLKKKIDQNTEYLASLLGNCLIDDAA</sequence>
<evidence type="ECO:0000313" key="1">
    <source>
        <dbReference type="EMBL" id="PIR93868.1"/>
    </source>
</evidence>
<dbReference type="AlphaFoldDB" id="A0A2H0V496"/>
<protein>
    <submittedName>
        <fullName evidence="1">Uncharacterized protein</fullName>
    </submittedName>
</protein>
<dbReference type="Proteomes" id="UP000229901">
    <property type="component" value="Unassembled WGS sequence"/>
</dbReference>
<dbReference type="EMBL" id="PFAP01000031">
    <property type="protein sequence ID" value="PIR93868.1"/>
    <property type="molecule type" value="Genomic_DNA"/>
</dbReference>
<organism evidence="1 2">
    <name type="scientific">Candidatus Falkowbacteria bacterium CG10_big_fil_rev_8_21_14_0_10_39_11</name>
    <dbReference type="NCBI Taxonomy" id="1974565"/>
    <lineage>
        <taxon>Bacteria</taxon>
        <taxon>Candidatus Falkowiibacteriota</taxon>
    </lineage>
</organism>
<proteinExistence type="predicted"/>
<comment type="caution">
    <text evidence="1">The sequence shown here is derived from an EMBL/GenBank/DDBJ whole genome shotgun (WGS) entry which is preliminary data.</text>
</comment>